<dbReference type="EMBL" id="CVRY01000002">
    <property type="protein sequence ID" value="CRL60363.1"/>
    <property type="molecule type" value="Genomic_DNA"/>
</dbReference>
<dbReference type="GO" id="GO:0005886">
    <property type="term" value="C:plasma membrane"/>
    <property type="evidence" value="ECO:0007669"/>
    <property type="project" value="TreeGrafter"/>
</dbReference>
<feature type="transmembrane region" description="Helical" evidence="1">
    <location>
        <begin position="37"/>
        <end position="61"/>
    </location>
</feature>
<feature type="transmembrane region" description="Helical" evidence="1">
    <location>
        <begin position="81"/>
        <end position="100"/>
    </location>
</feature>
<organism evidence="2 3">
    <name type="scientific">Proteus penneri</name>
    <dbReference type="NCBI Taxonomy" id="102862"/>
    <lineage>
        <taxon>Bacteria</taxon>
        <taxon>Pseudomonadati</taxon>
        <taxon>Pseudomonadota</taxon>
        <taxon>Gammaproteobacteria</taxon>
        <taxon>Enterobacterales</taxon>
        <taxon>Morganellaceae</taxon>
        <taxon>Proteus</taxon>
    </lineage>
</organism>
<dbReference type="AlphaFoldDB" id="A0A0G4Q3F7"/>
<feature type="transmembrane region" description="Helical" evidence="1">
    <location>
        <begin position="203"/>
        <end position="223"/>
    </location>
</feature>
<dbReference type="Proteomes" id="UP000183920">
    <property type="component" value="Unassembled WGS sequence"/>
</dbReference>
<evidence type="ECO:0000313" key="2">
    <source>
        <dbReference type="EMBL" id="CRL60363.1"/>
    </source>
</evidence>
<dbReference type="Gene3D" id="1.20.1630.10">
    <property type="entry name" value="Formate dehydrogenase/DMSO reductase domain"/>
    <property type="match status" value="1"/>
</dbReference>
<evidence type="ECO:0000256" key="1">
    <source>
        <dbReference type="SAM" id="Phobius"/>
    </source>
</evidence>
<protein>
    <submittedName>
        <fullName evidence="2">Anaerobic dimethyl sulfoxide reductase chain C</fullName>
    </submittedName>
</protein>
<reference evidence="3" key="1">
    <citation type="submission" date="2015-06" db="EMBL/GenBank/DDBJ databases">
        <authorList>
            <person name="Urmite Genomes"/>
        </authorList>
    </citation>
    <scope>NUCLEOTIDE SEQUENCE [LARGE SCALE GENOMIC DNA]</scope>
    <source>
        <strain evidence="3">CSUR P1867</strain>
    </source>
</reference>
<dbReference type="GO" id="GO:0009389">
    <property type="term" value="F:dimethyl sulfoxide reductase activity"/>
    <property type="evidence" value="ECO:0007669"/>
    <property type="project" value="TreeGrafter"/>
</dbReference>
<keyword evidence="1" id="KW-0812">Transmembrane</keyword>
<dbReference type="GO" id="GO:0019645">
    <property type="term" value="P:anaerobic electron transport chain"/>
    <property type="evidence" value="ECO:0007669"/>
    <property type="project" value="InterPro"/>
</dbReference>
<dbReference type="InterPro" id="IPR007059">
    <property type="entry name" value="DmsC"/>
</dbReference>
<feature type="transmembrane region" description="Helical" evidence="1">
    <location>
        <begin position="230"/>
        <end position="254"/>
    </location>
</feature>
<name>A0A0G4Q3F7_9GAMM</name>
<feature type="transmembrane region" description="Helical" evidence="1">
    <location>
        <begin position="6"/>
        <end position="25"/>
    </location>
</feature>
<dbReference type="GO" id="GO:0009390">
    <property type="term" value="C:dimethyl sulfoxide reductase complex"/>
    <property type="evidence" value="ECO:0007669"/>
    <property type="project" value="TreeGrafter"/>
</dbReference>
<keyword evidence="1" id="KW-1133">Transmembrane helix</keyword>
<gene>
    <name evidence="2" type="primary">dmsC_1</name>
    <name evidence="2" type="ORF">BN1804_00931</name>
</gene>
<evidence type="ECO:0000313" key="3">
    <source>
        <dbReference type="Proteomes" id="UP000183920"/>
    </source>
</evidence>
<accession>A0A0G4Q3F7</accession>
<keyword evidence="1" id="KW-0472">Membrane</keyword>
<sequence length="258" mass="27877">MHELPLVFFTVLGSSAAGLFLIAYISKKLGQIDENQLRNANILALVLTLVGLGIGGLHVGQPLRFFNMLLGVGRSPMSNEAFLSGVFTGFAFATVALTIMKKWKGLREICNLFTVVFGLAFVWSIPQIYHIPTIANWNTDYTTLQFWMTLLVGGGVLAMAIGARRLGALSFIIGAIITFATRSGYVSFLGFTGPELSADQSLFWGFQLAVLALGIVIVGFTALKAQASKMTLVTCAAAVIIAELSGRIAFYNLWHITM</sequence>
<dbReference type="PANTHER" id="PTHR38095">
    <property type="entry name" value="ANAEROBIC DIMETHYL SULFOXIDE REDUCTASE CHAIN YNFH"/>
    <property type="match status" value="1"/>
</dbReference>
<dbReference type="RefSeq" id="WP_072063151.1">
    <property type="nucleotide sequence ID" value="NZ_CVRY01000002.1"/>
</dbReference>
<dbReference type="Pfam" id="PF04976">
    <property type="entry name" value="DmsC"/>
    <property type="match status" value="1"/>
</dbReference>
<proteinExistence type="predicted"/>
<feature type="transmembrane region" description="Helical" evidence="1">
    <location>
        <begin position="112"/>
        <end position="132"/>
    </location>
</feature>
<feature type="transmembrane region" description="Helical" evidence="1">
    <location>
        <begin position="144"/>
        <end position="161"/>
    </location>
</feature>
<dbReference type="PANTHER" id="PTHR38095:SF3">
    <property type="entry name" value="ANAEROBIC DIMETHYL SULFOXIDE REDUCTASE, SUBUNIT C"/>
    <property type="match status" value="1"/>
</dbReference>
<feature type="transmembrane region" description="Helical" evidence="1">
    <location>
        <begin position="168"/>
        <end position="191"/>
    </location>
</feature>